<name>A0A378MAC8_LISGR</name>
<evidence type="ECO:0000256" key="1">
    <source>
        <dbReference type="SAM" id="Phobius"/>
    </source>
</evidence>
<dbReference type="Proteomes" id="UP000254879">
    <property type="component" value="Unassembled WGS sequence"/>
</dbReference>
<organism evidence="2 3">
    <name type="scientific">Listeria grayi</name>
    <name type="common">Listeria murrayi</name>
    <dbReference type="NCBI Taxonomy" id="1641"/>
    <lineage>
        <taxon>Bacteria</taxon>
        <taxon>Bacillati</taxon>
        <taxon>Bacillota</taxon>
        <taxon>Bacilli</taxon>
        <taxon>Bacillales</taxon>
        <taxon>Listeriaceae</taxon>
        <taxon>Listeria</taxon>
    </lineage>
</organism>
<keyword evidence="1" id="KW-0812">Transmembrane</keyword>
<sequence length="152" mass="18000">MSYEKIVIGVLVVIVLIIAVVEGKYYINLYYQKMQAKKPIEAAIKTSKIPQKDIYVMKENEYGSESIGDSVKKEITTKEDYQNWKQFVSKEKKYLDGSSWHQKKGWDKIDKCEISYQFVYDTHTKKVRKYYILAGNSVNYKKNKQYFSYLLN</sequence>
<accession>A0A378MAC8</accession>
<keyword evidence="1" id="KW-0472">Membrane</keyword>
<dbReference type="RefSeq" id="WP_115345620.1">
    <property type="nucleotide sequence ID" value="NZ_UGPG01000001.1"/>
</dbReference>
<keyword evidence="1" id="KW-1133">Transmembrane helix</keyword>
<feature type="transmembrane region" description="Helical" evidence="1">
    <location>
        <begin position="6"/>
        <end position="27"/>
    </location>
</feature>
<evidence type="ECO:0000313" key="2">
    <source>
        <dbReference type="EMBL" id="STY43317.1"/>
    </source>
</evidence>
<reference evidence="2 3" key="1">
    <citation type="submission" date="2018-06" db="EMBL/GenBank/DDBJ databases">
        <authorList>
            <consortium name="Pathogen Informatics"/>
            <person name="Doyle S."/>
        </authorList>
    </citation>
    <scope>NUCLEOTIDE SEQUENCE [LARGE SCALE GENOMIC DNA]</scope>
    <source>
        <strain evidence="3">NCTC 10815</strain>
    </source>
</reference>
<dbReference type="EMBL" id="UGPG01000001">
    <property type="protein sequence ID" value="STY43317.1"/>
    <property type="molecule type" value="Genomic_DNA"/>
</dbReference>
<protein>
    <submittedName>
        <fullName evidence="2">Uncharacterized protein</fullName>
    </submittedName>
</protein>
<gene>
    <name evidence="2" type="ORF">NCTC10815_00607</name>
</gene>
<evidence type="ECO:0000313" key="3">
    <source>
        <dbReference type="Proteomes" id="UP000254879"/>
    </source>
</evidence>
<proteinExistence type="predicted"/>
<dbReference type="AlphaFoldDB" id="A0A378MAC8"/>